<protein>
    <submittedName>
        <fullName evidence="1">Uncharacterized protein</fullName>
    </submittedName>
</protein>
<proteinExistence type="predicted"/>
<sequence>MEPFLDENPASGVQKVLAAHRVSCGAGPIGGVHIRHFFHVAVPGEIVAMKITRNMDAHLSECGALEK</sequence>
<geneLocation type="plasmid" evidence="1 2">
    <name>pSA2</name>
</geneLocation>
<keyword evidence="2" id="KW-1185">Reference proteome</keyword>
<evidence type="ECO:0000313" key="1">
    <source>
        <dbReference type="EMBL" id="AOR80481.1"/>
    </source>
</evidence>
<reference evidence="2" key="1">
    <citation type="journal article" date="2017" name="J. Biotechnol.">
        <title>Complete genome sequence of Novosphingobium resinovorum SA1, a versatile xenobiotic-degrading bacterium capable of utilizing sulfanilic acid.</title>
        <authorList>
            <person name="Hegedus B."/>
            <person name="Kos P.B."/>
            <person name="Balint B."/>
            <person name="Maroti G."/>
            <person name="Gan H.M."/>
            <person name="Perei K."/>
            <person name="Rakhely G."/>
        </authorList>
    </citation>
    <scope>NUCLEOTIDE SEQUENCE [LARGE SCALE GENOMIC DNA]</scope>
    <source>
        <strain evidence="2">SA1</strain>
    </source>
</reference>
<dbReference type="KEGG" id="nre:BES08_26855"/>
<dbReference type="Proteomes" id="UP000094626">
    <property type="component" value="Plasmid pSA2"/>
</dbReference>
<dbReference type="RefSeq" id="WP_069709868.1">
    <property type="nucleotide sequence ID" value="NZ_CP017077.1"/>
</dbReference>
<keyword evidence="1" id="KW-0614">Plasmid</keyword>
<dbReference type="AlphaFoldDB" id="A0A1D8AEK0"/>
<dbReference type="EMBL" id="CP017077">
    <property type="protein sequence ID" value="AOR80481.1"/>
    <property type="molecule type" value="Genomic_DNA"/>
</dbReference>
<organism evidence="1 2">
    <name type="scientific">Novosphingobium resinovorum</name>
    <dbReference type="NCBI Taxonomy" id="158500"/>
    <lineage>
        <taxon>Bacteria</taxon>
        <taxon>Pseudomonadati</taxon>
        <taxon>Pseudomonadota</taxon>
        <taxon>Alphaproteobacteria</taxon>
        <taxon>Sphingomonadales</taxon>
        <taxon>Sphingomonadaceae</taxon>
        <taxon>Novosphingobium</taxon>
    </lineage>
</organism>
<accession>A0A1D8AEK0</accession>
<name>A0A1D8AEK0_9SPHN</name>
<evidence type="ECO:0000313" key="2">
    <source>
        <dbReference type="Proteomes" id="UP000094626"/>
    </source>
</evidence>
<gene>
    <name evidence="1" type="ORF">BES08_26855</name>
</gene>